<accession>A0ABW8UEW1</accession>
<sequence length="57" mass="6688">MLKTESVRPRSARTLGHRLLTWPKSFAEYIQRPKVTVLPLAIEQVNERKLNRGPLYK</sequence>
<keyword evidence="2" id="KW-1185">Reference proteome</keyword>
<dbReference type="Proteomes" id="UP001625389">
    <property type="component" value="Unassembled WGS sequence"/>
</dbReference>
<protein>
    <submittedName>
        <fullName evidence="1">Uncharacterized protein</fullName>
    </submittedName>
</protein>
<reference evidence="1 2" key="1">
    <citation type="submission" date="2024-08" db="EMBL/GenBank/DDBJ databases">
        <authorList>
            <person name="Arias E."/>
        </authorList>
    </citation>
    <scope>NUCLEOTIDE SEQUENCE [LARGE SCALE GENOMIC DNA]</scope>
    <source>
        <strain evidence="1 2">FAM 25317</strain>
    </source>
</reference>
<evidence type="ECO:0000313" key="1">
    <source>
        <dbReference type="EMBL" id="MFL2030384.1"/>
    </source>
</evidence>
<evidence type="ECO:0000313" key="2">
    <source>
        <dbReference type="Proteomes" id="UP001625389"/>
    </source>
</evidence>
<organism evidence="1 2">
    <name type="scientific">Loigolactobacillus zhaoyuanensis</name>
    <dbReference type="NCBI Taxonomy" id="2486017"/>
    <lineage>
        <taxon>Bacteria</taxon>
        <taxon>Bacillati</taxon>
        <taxon>Bacillota</taxon>
        <taxon>Bacilli</taxon>
        <taxon>Lactobacillales</taxon>
        <taxon>Lactobacillaceae</taxon>
        <taxon>Loigolactobacillus</taxon>
    </lineage>
</organism>
<name>A0ABW8UEW1_9LACO</name>
<gene>
    <name evidence="1" type="ORF">ACEN34_12360</name>
</gene>
<dbReference type="RefSeq" id="WP_164507663.1">
    <property type="nucleotide sequence ID" value="NZ_JBGQPK010000096.1"/>
</dbReference>
<proteinExistence type="predicted"/>
<dbReference type="EMBL" id="JBGQPK010000096">
    <property type="protein sequence ID" value="MFL2030384.1"/>
    <property type="molecule type" value="Genomic_DNA"/>
</dbReference>
<comment type="caution">
    <text evidence="1">The sequence shown here is derived from an EMBL/GenBank/DDBJ whole genome shotgun (WGS) entry which is preliminary data.</text>
</comment>